<proteinExistence type="predicted"/>
<reference evidence="2" key="1">
    <citation type="submission" date="2023-08" db="EMBL/GenBank/DDBJ databases">
        <authorList>
            <person name="Chen Y."/>
            <person name="Shah S."/>
            <person name="Dougan E. K."/>
            <person name="Thang M."/>
            <person name="Chan C."/>
        </authorList>
    </citation>
    <scope>NUCLEOTIDE SEQUENCE</scope>
</reference>
<feature type="region of interest" description="Disordered" evidence="1">
    <location>
        <begin position="254"/>
        <end position="275"/>
    </location>
</feature>
<comment type="caution">
    <text evidence="2">The sequence shown here is derived from an EMBL/GenBank/DDBJ whole genome shotgun (WGS) entry which is preliminary data.</text>
</comment>
<name>A0AA36IMX4_9DINO</name>
<dbReference type="AlphaFoldDB" id="A0AA36IMX4"/>
<dbReference type="Proteomes" id="UP001178507">
    <property type="component" value="Unassembled WGS sequence"/>
</dbReference>
<sequence>MEEFRPGEWKEYQKSTGNFKRHFMSTSELDMTDPATFLWSPTRSLRERLGLQRVNDTVPAITPGRESPEDFSGLFAEVEDLKPDRSGKKGKGFRRKDPQEDFQTLDEEPPEIPEPEPSAKPKVRAAKQSEEALAKIDAGVAKYEQQTWDRLHVEQEAIRKRLFSQWAQNPNSMTSKEYHKMLSKMHKLARSSMPGDLKPGDTLATLQYMLDASKGPGEKERKVEKAESFSKLDRDEELTLTYAAWQHCMSGRARPEVSQAKECSQEKHPAASGVC</sequence>
<dbReference type="EMBL" id="CAUJNA010002135">
    <property type="protein sequence ID" value="CAJ1390766.1"/>
    <property type="molecule type" value="Genomic_DNA"/>
</dbReference>
<evidence type="ECO:0000313" key="3">
    <source>
        <dbReference type="Proteomes" id="UP001178507"/>
    </source>
</evidence>
<feature type="region of interest" description="Disordered" evidence="1">
    <location>
        <begin position="77"/>
        <end position="127"/>
    </location>
</feature>
<evidence type="ECO:0000256" key="1">
    <source>
        <dbReference type="SAM" id="MobiDB-lite"/>
    </source>
</evidence>
<organism evidence="2 3">
    <name type="scientific">Effrenium voratum</name>
    <dbReference type="NCBI Taxonomy" id="2562239"/>
    <lineage>
        <taxon>Eukaryota</taxon>
        <taxon>Sar</taxon>
        <taxon>Alveolata</taxon>
        <taxon>Dinophyceae</taxon>
        <taxon>Suessiales</taxon>
        <taxon>Symbiodiniaceae</taxon>
        <taxon>Effrenium</taxon>
    </lineage>
</organism>
<keyword evidence="3" id="KW-1185">Reference proteome</keyword>
<gene>
    <name evidence="2" type="ORF">EVOR1521_LOCUS16090</name>
</gene>
<protein>
    <submittedName>
        <fullName evidence="2">Uncharacterized protein</fullName>
    </submittedName>
</protein>
<feature type="compositionally biased region" description="Acidic residues" evidence="1">
    <location>
        <begin position="103"/>
        <end position="114"/>
    </location>
</feature>
<evidence type="ECO:0000313" key="2">
    <source>
        <dbReference type="EMBL" id="CAJ1390766.1"/>
    </source>
</evidence>
<accession>A0AA36IMX4</accession>